<sequence length="506" mass="55041">MTDSQVSLLLHCAAWRGLLQAQVQVELSERFNRQTDPAVDRHIEEVWTERVSKEPWLFNGSKFRLHSFCLSSSSVSHEPQARQRMEKSCITHSLHDAAQSSLDRGSRAVNQVESVDSVSALSPASSMFSNNADDPDPLLTLRLGLTCYKDYLGTNWSFRVAELRQRGEAEFGDALALLAQPLGVGGVLCTADGQVVLIRRSQKVAEAGGLLDIPGGHPEPKVVCERLGQAVCEEQISVDMMQQRPVVSELFLSVCAEIRDEVNIPLSSLGEPVLMGVALNHTSAGRPSAEFYVSCSLTSDEVRKLYWKGGAEAHESTDIVFLGRTEVLQLDISSPLWAELCPSAKGAVLLYQTFEQGGFRDLLPPACPVQRQPSFPLVRRGDDHHHPAPEACEQLQLLLSLTSPCALDVGGKAARSLCPAERAASGVNPGGPGYQGGAVGSRRNRTEQPLQRTCVVNNLFSSLTSKPTLPCSTPQSPSVLFRTLCTSLQMFNLSLPCLTPRHHTLG</sequence>
<evidence type="ECO:0000256" key="3">
    <source>
        <dbReference type="ARBA" id="ARBA00022801"/>
    </source>
</evidence>
<comment type="cofactor">
    <cofactor evidence="1">
        <name>Mg(2+)</name>
        <dbReference type="ChEBI" id="CHEBI:18420"/>
    </cofactor>
</comment>
<evidence type="ECO:0000313" key="6">
    <source>
        <dbReference type="EMBL" id="KAF3838547.1"/>
    </source>
</evidence>
<dbReference type="PANTHER" id="PTHR31835">
    <property type="entry name" value="URIDINE DIPHOSPHATE GLUCOSE PYROPHOSPHATASE"/>
    <property type="match status" value="1"/>
</dbReference>
<dbReference type="GO" id="GO:0046872">
    <property type="term" value="F:metal ion binding"/>
    <property type="evidence" value="ECO:0007669"/>
    <property type="project" value="UniProtKB-KW"/>
</dbReference>
<evidence type="ECO:0000256" key="4">
    <source>
        <dbReference type="ARBA" id="ARBA00022842"/>
    </source>
</evidence>
<dbReference type="AlphaFoldDB" id="A0A7J5XPN0"/>
<dbReference type="FunFam" id="3.90.79.10:FF:000087">
    <property type="entry name" value="Nudix (nucleoside diphosphate linked moiety X)-type motif 22"/>
    <property type="match status" value="1"/>
</dbReference>
<evidence type="ECO:0008006" key="8">
    <source>
        <dbReference type="Google" id="ProtNLM"/>
    </source>
</evidence>
<gene>
    <name evidence="6" type="ORF">F7725_010315</name>
</gene>
<dbReference type="SUPFAM" id="SSF55811">
    <property type="entry name" value="Nudix"/>
    <property type="match status" value="1"/>
</dbReference>
<dbReference type="InterPro" id="IPR055295">
    <property type="entry name" value="NUDT22/NUDT9-like"/>
</dbReference>
<dbReference type="InterPro" id="IPR015797">
    <property type="entry name" value="NUDIX_hydrolase-like_dom_sf"/>
</dbReference>
<keyword evidence="7" id="KW-1185">Reference proteome</keyword>
<evidence type="ECO:0000256" key="1">
    <source>
        <dbReference type="ARBA" id="ARBA00001946"/>
    </source>
</evidence>
<dbReference type="EMBL" id="JAAKFY010000022">
    <property type="protein sequence ID" value="KAF3838547.1"/>
    <property type="molecule type" value="Genomic_DNA"/>
</dbReference>
<evidence type="ECO:0000256" key="5">
    <source>
        <dbReference type="SAM" id="MobiDB-lite"/>
    </source>
</evidence>
<dbReference type="Gene3D" id="3.90.79.10">
    <property type="entry name" value="Nucleoside Triphosphate Pyrophosphohydrolase"/>
    <property type="match status" value="1"/>
</dbReference>
<protein>
    <recommendedName>
        <fullName evidence="8">Nudix hydrolase domain-containing protein</fullName>
    </recommendedName>
</protein>
<feature type="region of interest" description="Disordered" evidence="5">
    <location>
        <begin position="428"/>
        <end position="447"/>
    </location>
</feature>
<dbReference type="GO" id="GO:0052751">
    <property type="term" value="F:GDP-mannose hydrolase activity"/>
    <property type="evidence" value="ECO:0007669"/>
    <property type="project" value="TreeGrafter"/>
</dbReference>
<accession>A0A7J5XPN0</accession>
<dbReference type="Proteomes" id="UP000518266">
    <property type="component" value="Unassembled WGS sequence"/>
</dbReference>
<comment type="caution">
    <text evidence="6">The sequence shown here is derived from an EMBL/GenBank/DDBJ whole genome shotgun (WGS) entry which is preliminary data.</text>
</comment>
<dbReference type="CDD" id="cd02883">
    <property type="entry name" value="NUDIX_Hydrolase"/>
    <property type="match status" value="1"/>
</dbReference>
<name>A0A7J5XPN0_DISMA</name>
<evidence type="ECO:0000256" key="2">
    <source>
        <dbReference type="ARBA" id="ARBA00022723"/>
    </source>
</evidence>
<proteinExistence type="predicted"/>
<keyword evidence="4" id="KW-0460">Magnesium</keyword>
<feature type="compositionally biased region" description="Gly residues" evidence="5">
    <location>
        <begin position="428"/>
        <end position="439"/>
    </location>
</feature>
<reference evidence="6 7" key="1">
    <citation type="submission" date="2020-03" db="EMBL/GenBank/DDBJ databases">
        <title>Dissostichus mawsoni Genome sequencing and assembly.</title>
        <authorList>
            <person name="Park H."/>
        </authorList>
    </citation>
    <scope>NUCLEOTIDE SEQUENCE [LARGE SCALE GENOMIC DNA]</scope>
    <source>
        <strain evidence="6">DM0001</strain>
        <tissue evidence="6">Muscle</tissue>
    </source>
</reference>
<evidence type="ECO:0000313" key="7">
    <source>
        <dbReference type="Proteomes" id="UP000518266"/>
    </source>
</evidence>
<dbReference type="PANTHER" id="PTHR31835:SF1">
    <property type="entry name" value="URIDINE DIPHOSPHATE GLUCOSE PYROPHOSPHATASE NUDT22"/>
    <property type="match status" value="1"/>
</dbReference>
<organism evidence="6 7">
    <name type="scientific">Dissostichus mawsoni</name>
    <name type="common">Antarctic cod</name>
    <dbReference type="NCBI Taxonomy" id="36200"/>
    <lineage>
        <taxon>Eukaryota</taxon>
        <taxon>Metazoa</taxon>
        <taxon>Chordata</taxon>
        <taxon>Craniata</taxon>
        <taxon>Vertebrata</taxon>
        <taxon>Euteleostomi</taxon>
        <taxon>Actinopterygii</taxon>
        <taxon>Neopterygii</taxon>
        <taxon>Teleostei</taxon>
        <taxon>Neoteleostei</taxon>
        <taxon>Acanthomorphata</taxon>
        <taxon>Eupercaria</taxon>
        <taxon>Perciformes</taxon>
        <taxon>Notothenioidei</taxon>
        <taxon>Nototheniidae</taxon>
        <taxon>Dissostichus</taxon>
    </lineage>
</organism>
<dbReference type="OrthoDB" id="242473at2759"/>
<keyword evidence="2" id="KW-0479">Metal-binding</keyword>
<keyword evidence="3" id="KW-0378">Hydrolase</keyword>